<feature type="domain" description="HD" evidence="3">
    <location>
        <begin position="60"/>
        <end position="243"/>
    </location>
</feature>
<protein>
    <submittedName>
        <fullName evidence="4">DNTP triphosphohydrolase</fullName>
    </submittedName>
</protein>
<keyword evidence="5" id="KW-1185">Reference proteome</keyword>
<organism evidence="4 5">
    <name type="scientific">Roseomonas marmotae</name>
    <dbReference type="NCBI Taxonomy" id="2768161"/>
    <lineage>
        <taxon>Bacteria</taxon>
        <taxon>Pseudomonadati</taxon>
        <taxon>Pseudomonadota</taxon>
        <taxon>Alphaproteobacteria</taxon>
        <taxon>Acetobacterales</taxon>
        <taxon>Roseomonadaceae</taxon>
        <taxon>Roseomonas</taxon>
    </lineage>
</organism>
<dbReference type="SMART" id="SM00471">
    <property type="entry name" value="HDc"/>
    <property type="match status" value="1"/>
</dbReference>
<gene>
    <name evidence="4" type="primary">dgt</name>
    <name evidence="4" type="ORF">IAI60_14285</name>
</gene>
<dbReference type="InterPro" id="IPR027432">
    <property type="entry name" value="dGTP_triphosphohydrolase_C"/>
</dbReference>
<evidence type="ECO:0000256" key="1">
    <source>
        <dbReference type="ARBA" id="ARBA00022801"/>
    </source>
</evidence>
<feature type="region of interest" description="Disordered" evidence="2">
    <location>
        <begin position="1"/>
        <end position="24"/>
    </location>
</feature>
<dbReference type="Gene3D" id="1.10.3410.10">
    <property type="entry name" value="putative deoxyguanosinetriphosphate triphosphohydrolase like domain"/>
    <property type="match status" value="1"/>
</dbReference>
<keyword evidence="1" id="KW-0378">Hydrolase</keyword>
<proteinExistence type="predicted"/>
<dbReference type="InterPro" id="IPR026875">
    <property type="entry name" value="PHydrolase_assoc_dom"/>
</dbReference>
<evidence type="ECO:0000313" key="5">
    <source>
        <dbReference type="Proteomes" id="UP001518990"/>
    </source>
</evidence>
<dbReference type="RefSeq" id="WP_207448214.1">
    <property type="nucleotide sequence ID" value="NZ_CP061091.1"/>
</dbReference>
<dbReference type="Gene3D" id="1.10.3550.10">
    <property type="entry name" value="eoxyguanosinetriphosphate triphosphohydrolase domain-like"/>
    <property type="match status" value="1"/>
</dbReference>
<comment type="caution">
    <text evidence="4">The sequence shown here is derived from an EMBL/GenBank/DDBJ whole genome shotgun (WGS) entry which is preliminary data.</text>
</comment>
<dbReference type="Pfam" id="PF13286">
    <property type="entry name" value="HD_assoc"/>
    <property type="match status" value="1"/>
</dbReference>
<dbReference type="SUPFAM" id="SSF109604">
    <property type="entry name" value="HD-domain/PDEase-like"/>
    <property type="match status" value="1"/>
</dbReference>
<dbReference type="Proteomes" id="UP001518990">
    <property type="component" value="Unassembled WGS sequence"/>
</dbReference>
<evidence type="ECO:0000256" key="2">
    <source>
        <dbReference type="SAM" id="MobiDB-lite"/>
    </source>
</evidence>
<dbReference type="Gene3D" id="1.10.3210.10">
    <property type="entry name" value="Hypothetical protein af1432"/>
    <property type="match status" value="1"/>
</dbReference>
<dbReference type="PROSITE" id="PS51831">
    <property type="entry name" value="HD"/>
    <property type="match status" value="1"/>
</dbReference>
<evidence type="ECO:0000259" key="3">
    <source>
        <dbReference type="PROSITE" id="PS51831"/>
    </source>
</evidence>
<accession>A0ABS3KE81</accession>
<dbReference type="InterPro" id="IPR023293">
    <property type="entry name" value="dGTP_triP_hydro_central_sf"/>
</dbReference>
<dbReference type="NCBIfam" id="TIGR01353">
    <property type="entry name" value="dGTP_triPase"/>
    <property type="match status" value="1"/>
</dbReference>
<dbReference type="InterPro" id="IPR006261">
    <property type="entry name" value="dGTPase"/>
</dbReference>
<evidence type="ECO:0000313" key="4">
    <source>
        <dbReference type="EMBL" id="MBO1075781.1"/>
    </source>
</evidence>
<reference evidence="4 5" key="1">
    <citation type="submission" date="2020-09" db="EMBL/GenBank/DDBJ databases">
        <title>Roseomonas.</title>
        <authorList>
            <person name="Zhu W."/>
        </authorList>
    </citation>
    <scope>NUCLEOTIDE SEQUENCE [LARGE SCALE GENOMIC DNA]</scope>
    <source>
        <strain evidence="4 5">1311</strain>
    </source>
</reference>
<sequence length="438" mass="48003">MDWGALFNTGRFPDRPARDDPARNPFQIDQDRIVFSRPFRRLQQKTQVHTMIGNAHVRNRLVHTLEVASIGRSIGFGVGAALREELAAAGRTPDDLGYLVQAVCLAHDIGNPPFGHAGEEVIATFMTEWLEGTGRKAGLLLDEDLRFFDGNAQGFRILTRSDGYRERGGLRLTFASLGAFVKYPWAATDPRAARRGTAGVKFNRFETEAGGFDAVLRECGMAGPLPRHPAVWLMEAADDITYGLADMEDAVELEIVPFRTYRDLVMPLTDITAARLEEEDGIPQKIALLRSAAAGRLIGAVRDAFCARQAGFLAGTISAGQGLTDMLPPELDEPFRALASANSDTLYMHPRKVQFEIGARDVLEKTLGVFLEASLAFVQAGGEPERLPLRARQALTLMQDYHPRPGFSASETIRCAIDFVAGMTDNYAANLAARLRGL</sequence>
<dbReference type="InterPro" id="IPR006674">
    <property type="entry name" value="HD_domain"/>
</dbReference>
<dbReference type="InterPro" id="IPR003607">
    <property type="entry name" value="HD/PDEase_dom"/>
</dbReference>
<dbReference type="EMBL" id="JACTNF010000014">
    <property type="protein sequence ID" value="MBO1075781.1"/>
    <property type="molecule type" value="Genomic_DNA"/>
</dbReference>
<name>A0ABS3KE81_9PROT</name>
<feature type="compositionally biased region" description="Basic and acidic residues" evidence="2">
    <location>
        <begin position="12"/>
        <end position="22"/>
    </location>
</feature>